<gene>
    <name evidence="1" type="ORF">OCU04_004156</name>
</gene>
<dbReference type="Proteomes" id="UP001152300">
    <property type="component" value="Unassembled WGS sequence"/>
</dbReference>
<evidence type="ECO:0000313" key="2">
    <source>
        <dbReference type="Proteomes" id="UP001152300"/>
    </source>
</evidence>
<proteinExistence type="predicted"/>
<evidence type="ECO:0000313" key="1">
    <source>
        <dbReference type="EMBL" id="KAJ8066768.1"/>
    </source>
</evidence>
<reference evidence="1" key="1">
    <citation type="submission" date="2022-11" db="EMBL/GenBank/DDBJ databases">
        <title>Genome Resource of Sclerotinia nivalis Strain SnTB1, a Plant Pathogen Isolated from American Ginseng.</title>
        <authorList>
            <person name="Fan S."/>
        </authorList>
    </citation>
    <scope>NUCLEOTIDE SEQUENCE</scope>
    <source>
        <strain evidence="1">SnTB1</strain>
    </source>
</reference>
<keyword evidence="2" id="KW-1185">Reference proteome</keyword>
<sequence length="59" mass="6203">MVANTSSSVSASPKRVTLLGLLSHAIITPSLRYLEAASTPSPTAPIPPIRFCSLVTKPR</sequence>
<name>A0A9X0DN80_9HELO</name>
<comment type="caution">
    <text evidence="1">The sequence shown here is derived from an EMBL/GenBank/DDBJ whole genome shotgun (WGS) entry which is preliminary data.</text>
</comment>
<protein>
    <submittedName>
        <fullName evidence="1">Uncharacterized protein</fullName>
    </submittedName>
</protein>
<organism evidence="1 2">
    <name type="scientific">Sclerotinia nivalis</name>
    <dbReference type="NCBI Taxonomy" id="352851"/>
    <lineage>
        <taxon>Eukaryota</taxon>
        <taxon>Fungi</taxon>
        <taxon>Dikarya</taxon>
        <taxon>Ascomycota</taxon>
        <taxon>Pezizomycotina</taxon>
        <taxon>Leotiomycetes</taxon>
        <taxon>Helotiales</taxon>
        <taxon>Sclerotiniaceae</taxon>
        <taxon>Sclerotinia</taxon>
    </lineage>
</organism>
<dbReference type="EMBL" id="JAPEIS010000004">
    <property type="protein sequence ID" value="KAJ8066768.1"/>
    <property type="molecule type" value="Genomic_DNA"/>
</dbReference>
<dbReference type="AlphaFoldDB" id="A0A9X0DN80"/>
<accession>A0A9X0DN80</accession>